<organism evidence="8 9">
    <name type="scientific">Candidatus Defluviibacterium haderslevense</name>
    <dbReference type="NCBI Taxonomy" id="2981993"/>
    <lineage>
        <taxon>Bacteria</taxon>
        <taxon>Pseudomonadati</taxon>
        <taxon>Bacteroidota</taxon>
        <taxon>Saprospiria</taxon>
        <taxon>Saprospirales</taxon>
        <taxon>Saprospiraceae</taxon>
        <taxon>Candidatus Defluviibacterium</taxon>
    </lineage>
</organism>
<dbReference type="InterPro" id="IPR007627">
    <property type="entry name" value="RNA_pol_sigma70_r2"/>
</dbReference>
<evidence type="ECO:0000259" key="6">
    <source>
        <dbReference type="Pfam" id="PF04542"/>
    </source>
</evidence>
<feature type="domain" description="RNA polymerase sigma-70 region 2" evidence="6">
    <location>
        <begin position="16"/>
        <end position="83"/>
    </location>
</feature>
<evidence type="ECO:0000256" key="4">
    <source>
        <dbReference type="ARBA" id="ARBA00023125"/>
    </source>
</evidence>
<evidence type="ECO:0000313" key="9">
    <source>
        <dbReference type="Proteomes" id="UP000808349"/>
    </source>
</evidence>
<dbReference type="InterPro" id="IPR014284">
    <property type="entry name" value="RNA_pol_sigma-70_dom"/>
</dbReference>
<accession>A0A9D7SB14</accession>
<dbReference type="PANTHER" id="PTHR43133">
    <property type="entry name" value="RNA POLYMERASE ECF-TYPE SIGMA FACTO"/>
    <property type="match status" value="1"/>
</dbReference>
<dbReference type="InterPro" id="IPR036388">
    <property type="entry name" value="WH-like_DNA-bd_sf"/>
</dbReference>
<dbReference type="EMBL" id="JADKFW010000018">
    <property type="protein sequence ID" value="MBK9719340.1"/>
    <property type="molecule type" value="Genomic_DNA"/>
</dbReference>
<dbReference type="NCBIfam" id="TIGR02937">
    <property type="entry name" value="sigma70-ECF"/>
    <property type="match status" value="1"/>
</dbReference>
<dbReference type="InterPro" id="IPR013325">
    <property type="entry name" value="RNA_pol_sigma_r2"/>
</dbReference>
<protein>
    <submittedName>
        <fullName evidence="8">Sigma-70 family RNA polymerase sigma factor</fullName>
    </submittedName>
</protein>
<evidence type="ECO:0000256" key="1">
    <source>
        <dbReference type="ARBA" id="ARBA00010641"/>
    </source>
</evidence>
<evidence type="ECO:0000259" key="7">
    <source>
        <dbReference type="Pfam" id="PF08281"/>
    </source>
</evidence>
<dbReference type="InterPro" id="IPR013324">
    <property type="entry name" value="RNA_pol_sigma_r3/r4-like"/>
</dbReference>
<reference evidence="8 9" key="1">
    <citation type="submission" date="2020-10" db="EMBL/GenBank/DDBJ databases">
        <title>Connecting structure to function with the recovery of over 1000 high-quality activated sludge metagenome-assembled genomes encoding full-length rRNA genes using long-read sequencing.</title>
        <authorList>
            <person name="Singleton C.M."/>
            <person name="Petriglieri F."/>
            <person name="Kristensen J.M."/>
            <person name="Kirkegaard R.H."/>
            <person name="Michaelsen T.Y."/>
            <person name="Andersen M.H."/>
            <person name="Karst S.M."/>
            <person name="Dueholm M.S."/>
            <person name="Nielsen P.H."/>
            <person name="Albertsen M."/>
        </authorList>
    </citation>
    <scope>NUCLEOTIDE SEQUENCE [LARGE SCALE GENOMIC DNA]</scope>
    <source>
        <strain evidence="8">Ribe_18-Q3-R11-54_BAT3C.373</strain>
    </source>
</reference>
<keyword evidence="2" id="KW-0805">Transcription regulation</keyword>
<evidence type="ECO:0000256" key="5">
    <source>
        <dbReference type="ARBA" id="ARBA00023163"/>
    </source>
</evidence>
<name>A0A9D7SB14_9BACT</name>
<dbReference type="GO" id="GO:0006352">
    <property type="term" value="P:DNA-templated transcription initiation"/>
    <property type="evidence" value="ECO:0007669"/>
    <property type="project" value="InterPro"/>
</dbReference>
<dbReference type="Pfam" id="PF08281">
    <property type="entry name" value="Sigma70_r4_2"/>
    <property type="match status" value="1"/>
</dbReference>
<proteinExistence type="inferred from homology"/>
<dbReference type="CDD" id="cd06171">
    <property type="entry name" value="Sigma70_r4"/>
    <property type="match status" value="1"/>
</dbReference>
<dbReference type="GO" id="GO:0003677">
    <property type="term" value="F:DNA binding"/>
    <property type="evidence" value="ECO:0007669"/>
    <property type="project" value="UniProtKB-KW"/>
</dbReference>
<dbReference type="SUPFAM" id="SSF88946">
    <property type="entry name" value="Sigma2 domain of RNA polymerase sigma factors"/>
    <property type="match status" value="1"/>
</dbReference>
<dbReference type="Pfam" id="PF04542">
    <property type="entry name" value="Sigma70_r2"/>
    <property type="match status" value="1"/>
</dbReference>
<dbReference type="GO" id="GO:0016987">
    <property type="term" value="F:sigma factor activity"/>
    <property type="evidence" value="ECO:0007669"/>
    <property type="project" value="UniProtKB-KW"/>
</dbReference>
<evidence type="ECO:0000313" key="8">
    <source>
        <dbReference type="EMBL" id="MBK9719340.1"/>
    </source>
</evidence>
<keyword evidence="4" id="KW-0238">DNA-binding</keyword>
<dbReference type="Proteomes" id="UP000808349">
    <property type="component" value="Unassembled WGS sequence"/>
</dbReference>
<sequence length="181" mass="21291">MIELCLRNDRKAQKELVQNYAPVLLTVARRYSYSAIEPEDILQDSFIQIFTHLNQFDAQRGKIFTWMRQIVINTALKHFRSEKNKINGTIMIEDLHENAHGSESDFSDTIDAEHWIEWINKLPQPYRQIFNLAAIDGYSHEEIAKLLNIEVVTSRSYLHRARKLLLSMIQQSKQLEHGKRI</sequence>
<dbReference type="InterPro" id="IPR013249">
    <property type="entry name" value="RNA_pol_sigma70_r4_t2"/>
</dbReference>
<dbReference type="SUPFAM" id="SSF88659">
    <property type="entry name" value="Sigma3 and sigma4 domains of RNA polymerase sigma factors"/>
    <property type="match status" value="1"/>
</dbReference>
<dbReference type="AlphaFoldDB" id="A0A9D7SB14"/>
<keyword evidence="3" id="KW-0731">Sigma factor</keyword>
<keyword evidence="5" id="KW-0804">Transcription</keyword>
<dbReference type="Gene3D" id="1.10.1740.10">
    <property type="match status" value="1"/>
</dbReference>
<evidence type="ECO:0000256" key="3">
    <source>
        <dbReference type="ARBA" id="ARBA00023082"/>
    </source>
</evidence>
<evidence type="ECO:0000256" key="2">
    <source>
        <dbReference type="ARBA" id="ARBA00023015"/>
    </source>
</evidence>
<dbReference type="InterPro" id="IPR039425">
    <property type="entry name" value="RNA_pol_sigma-70-like"/>
</dbReference>
<comment type="similarity">
    <text evidence="1">Belongs to the sigma-70 factor family. ECF subfamily.</text>
</comment>
<dbReference type="PANTHER" id="PTHR43133:SF8">
    <property type="entry name" value="RNA POLYMERASE SIGMA FACTOR HI_1459-RELATED"/>
    <property type="match status" value="1"/>
</dbReference>
<feature type="domain" description="RNA polymerase sigma factor 70 region 4 type 2" evidence="7">
    <location>
        <begin position="119"/>
        <end position="165"/>
    </location>
</feature>
<dbReference type="Gene3D" id="1.10.10.10">
    <property type="entry name" value="Winged helix-like DNA-binding domain superfamily/Winged helix DNA-binding domain"/>
    <property type="match status" value="1"/>
</dbReference>
<gene>
    <name evidence="8" type="ORF">IPO85_17860</name>
</gene>
<comment type="caution">
    <text evidence="8">The sequence shown here is derived from an EMBL/GenBank/DDBJ whole genome shotgun (WGS) entry which is preliminary data.</text>
</comment>